<feature type="region of interest" description="Disordered" evidence="1">
    <location>
        <begin position="19"/>
        <end position="46"/>
    </location>
</feature>
<dbReference type="Pfam" id="PF00881">
    <property type="entry name" value="Nitroreductase"/>
    <property type="match status" value="1"/>
</dbReference>
<reference evidence="3 4" key="1">
    <citation type="submission" date="2018-06" db="EMBL/GenBank/DDBJ databases">
        <title>Genomic Encyclopedia of Type Strains, Phase IV (KMG-IV): sequencing the most valuable type-strain genomes for metagenomic binning, comparative biology and taxonomic classification.</title>
        <authorList>
            <person name="Goeker M."/>
        </authorList>
    </citation>
    <scope>NUCLEOTIDE SEQUENCE [LARGE SCALE GENOMIC DNA]</scope>
    <source>
        <strain evidence="3 4">DSM 45521</strain>
    </source>
</reference>
<dbReference type="GO" id="GO:0016491">
    <property type="term" value="F:oxidoreductase activity"/>
    <property type="evidence" value="ECO:0007669"/>
    <property type="project" value="InterPro"/>
</dbReference>
<dbReference type="OrthoDB" id="3216751at2"/>
<organism evidence="3 4">
    <name type="scientific">Williamsia limnetica</name>
    <dbReference type="NCBI Taxonomy" id="882452"/>
    <lineage>
        <taxon>Bacteria</taxon>
        <taxon>Bacillati</taxon>
        <taxon>Actinomycetota</taxon>
        <taxon>Actinomycetes</taxon>
        <taxon>Mycobacteriales</taxon>
        <taxon>Nocardiaceae</taxon>
        <taxon>Williamsia</taxon>
    </lineage>
</organism>
<evidence type="ECO:0000259" key="2">
    <source>
        <dbReference type="Pfam" id="PF00881"/>
    </source>
</evidence>
<accession>A0A318RIE6</accession>
<dbReference type="PANTHER" id="PTHR43745:SF2">
    <property type="entry name" value="NITROREDUCTASE MJ1384-RELATED"/>
    <property type="match status" value="1"/>
</dbReference>
<evidence type="ECO:0000313" key="3">
    <source>
        <dbReference type="EMBL" id="PYE15900.1"/>
    </source>
</evidence>
<dbReference type="PANTHER" id="PTHR43745">
    <property type="entry name" value="NITROREDUCTASE MJ1384-RELATED"/>
    <property type="match status" value="1"/>
</dbReference>
<sequence length="247" mass="27011">MTTQFSSRIDRVQRIHQALSDNAPDPSMSTALSDSTGSVSLRAPGDEPTLPLGRALLERRSRYVFGSLRHLELSTLLRWALGPQRTVTTGERTAHTLDIHPSAGGLNSMTVHVVALEPIDDIASAIYTFDPARHRLIQRRTGDIRTAFGECLVQAEFAQRASVCLVLAGEMTATLVKYSERHYRTVHVDAGVAAAHLYLVGEALELSCCAISGFYDDRVADVLSLDDTQIPLLAFAVGARRELGEQR</sequence>
<protein>
    <submittedName>
        <fullName evidence="3">SagB-type dehydrogenase family enzyme</fullName>
    </submittedName>
</protein>
<name>A0A318RIE6_WILLI</name>
<gene>
    <name evidence="3" type="ORF">DFR67_109128</name>
</gene>
<dbReference type="EMBL" id="QJSP01000009">
    <property type="protein sequence ID" value="PYE15900.1"/>
    <property type="molecule type" value="Genomic_DNA"/>
</dbReference>
<dbReference type="InterPro" id="IPR000415">
    <property type="entry name" value="Nitroreductase-like"/>
</dbReference>
<comment type="caution">
    <text evidence="3">The sequence shown here is derived from an EMBL/GenBank/DDBJ whole genome shotgun (WGS) entry which is preliminary data.</text>
</comment>
<keyword evidence="4" id="KW-1185">Reference proteome</keyword>
<feature type="domain" description="Nitroreductase" evidence="2">
    <location>
        <begin position="75"/>
        <end position="238"/>
    </location>
</feature>
<dbReference type="CDD" id="cd02142">
    <property type="entry name" value="McbC_SagB-like_oxidoreductase"/>
    <property type="match status" value="1"/>
</dbReference>
<dbReference type="Gene3D" id="3.40.109.10">
    <property type="entry name" value="NADH Oxidase"/>
    <property type="match status" value="1"/>
</dbReference>
<feature type="compositionally biased region" description="Polar residues" evidence="1">
    <location>
        <begin position="27"/>
        <end position="39"/>
    </location>
</feature>
<evidence type="ECO:0000313" key="4">
    <source>
        <dbReference type="Proteomes" id="UP000247591"/>
    </source>
</evidence>
<dbReference type="SUPFAM" id="SSF55469">
    <property type="entry name" value="FMN-dependent nitroreductase-like"/>
    <property type="match status" value="1"/>
</dbReference>
<dbReference type="InterPro" id="IPR020051">
    <property type="entry name" value="SagB-type_dehydrogenase"/>
</dbReference>
<dbReference type="InterPro" id="IPR052544">
    <property type="entry name" value="Bacteriocin_Proc_Enz"/>
</dbReference>
<proteinExistence type="predicted"/>
<dbReference type="RefSeq" id="WP_110470542.1">
    <property type="nucleotide sequence ID" value="NZ_QJSP01000009.1"/>
</dbReference>
<evidence type="ECO:0000256" key="1">
    <source>
        <dbReference type="SAM" id="MobiDB-lite"/>
    </source>
</evidence>
<dbReference type="NCBIfam" id="TIGR03605">
    <property type="entry name" value="antibiot_sagB"/>
    <property type="match status" value="1"/>
</dbReference>
<dbReference type="AlphaFoldDB" id="A0A318RIE6"/>
<dbReference type="InterPro" id="IPR029479">
    <property type="entry name" value="Nitroreductase"/>
</dbReference>
<dbReference type="Proteomes" id="UP000247591">
    <property type="component" value="Unassembled WGS sequence"/>
</dbReference>